<proteinExistence type="predicted"/>
<dbReference type="EMBL" id="KV878699">
    <property type="protein sequence ID" value="OJJ66349.1"/>
    <property type="molecule type" value="Genomic_DNA"/>
</dbReference>
<keyword evidence="1" id="KW-0812">Transmembrane</keyword>
<sequence>MASVGVGFAGILYVAIVGVCVHGAISCIRLRFANNRCPSPHIGSFEPKSVKDLEQALGSNERMMCTKKLLISKEEKLEAIKVKAKNLIIVLKISPKMVHKISPEMVPKVVLEIVLKIALVVVLKIALSTVVIIQSCQVGSISDCWQAV</sequence>
<evidence type="ECO:0000256" key="1">
    <source>
        <dbReference type="SAM" id="Phobius"/>
    </source>
</evidence>
<evidence type="ECO:0000313" key="3">
    <source>
        <dbReference type="Proteomes" id="UP000184499"/>
    </source>
</evidence>
<keyword evidence="1" id="KW-1133">Transmembrane helix</keyword>
<keyword evidence="3" id="KW-1185">Reference proteome</keyword>
<keyword evidence="1" id="KW-0472">Membrane</keyword>
<evidence type="ECO:0000313" key="2">
    <source>
        <dbReference type="EMBL" id="OJJ66349.1"/>
    </source>
</evidence>
<dbReference type="RefSeq" id="XP_067473599.1">
    <property type="nucleotide sequence ID" value="XM_067621497.1"/>
</dbReference>
<dbReference type="AlphaFoldDB" id="A0A1L9U3W3"/>
<reference evidence="3" key="1">
    <citation type="journal article" date="2017" name="Genome Biol.">
        <title>Comparative genomics reveals high biological diversity and specific adaptations in the industrially and medically important fungal genus Aspergillus.</title>
        <authorList>
            <person name="de Vries R.P."/>
            <person name="Riley R."/>
            <person name="Wiebenga A."/>
            <person name="Aguilar-Osorio G."/>
            <person name="Amillis S."/>
            <person name="Uchima C.A."/>
            <person name="Anderluh G."/>
            <person name="Asadollahi M."/>
            <person name="Askin M."/>
            <person name="Barry K."/>
            <person name="Battaglia E."/>
            <person name="Bayram O."/>
            <person name="Benocci T."/>
            <person name="Braus-Stromeyer S.A."/>
            <person name="Caldana C."/>
            <person name="Canovas D."/>
            <person name="Cerqueira G.C."/>
            <person name="Chen F."/>
            <person name="Chen W."/>
            <person name="Choi C."/>
            <person name="Clum A."/>
            <person name="Dos Santos R.A."/>
            <person name="Damasio A.R."/>
            <person name="Diallinas G."/>
            <person name="Emri T."/>
            <person name="Fekete E."/>
            <person name="Flipphi M."/>
            <person name="Freyberg S."/>
            <person name="Gallo A."/>
            <person name="Gournas C."/>
            <person name="Habgood R."/>
            <person name="Hainaut M."/>
            <person name="Harispe M.L."/>
            <person name="Henrissat B."/>
            <person name="Hilden K.S."/>
            <person name="Hope R."/>
            <person name="Hossain A."/>
            <person name="Karabika E."/>
            <person name="Karaffa L."/>
            <person name="Karanyi Z."/>
            <person name="Krasevec N."/>
            <person name="Kuo A."/>
            <person name="Kusch H."/>
            <person name="LaButti K."/>
            <person name="Lagendijk E.L."/>
            <person name="Lapidus A."/>
            <person name="Levasseur A."/>
            <person name="Lindquist E."/>
            <person name="Lipzen A."/>
            <person name="Logrieco A.F."/>
            <person name="MacCabe A."/>
            <person name="Maekelae M.R."/>
            <person name="Malavazi I."/>
            <person name="Melin P."/>
            <person name="Meyer V."/>
            <person name="Mielnichuk N."/>
            <person name="Miskei M."/>
            <person name="Molnar A.P."/>
            <person name="Mule G."/>
            <person name="Ngan C.Y."/>
            <person name="Orejas M."/>
            <person name="Orosz E."/>
            <person name="Ouedraogo J.P."/>
            <person name="Overkamp K.M."/>
            <person name="Park H.-S."/>
            <person name="Perrone G."/>
            <person name="Piumi F."/>
            <person name="Punt P.J."/>
            <person name="Ram A.F."/>
            <person name="Ramon A."/>
            <person name="Rauscher S."/>
            <person name="Record E."/>
            <person name="Riano-Pachon D.M."/>
            <person name="Robert V."/>
            <person name="Roehrig J."/>
            <person name="Ruller R."/>
            <person name="Salamov A."/>
            <person name="Salih N.S."/>
            <person name="Samson R.A."/>
            <person name="Sandor E."/>
            <person name="Sanguinetti M."/>
            <person name="Schuetze T."/>
            <person name="Sepcic K."/>
            <person name="Shelest E."/>
            <person name="Sherlock G."/>
            <person name="Sophianopoulou V."/>
            <person name="Squina F.M."/>
            <person name="Sun H."/>
            <person name="Susca A."/>
            <person name="Todd R.B."/>
            <person name="Tsang A."/>
            <person name="Unkles S.E."/>
            <person name="van de Wiele N."/>
            <person name="van Rossen-Uffink D."/>
            <person name="Oliveira J.V."/>
            <person name="Vesth T.C."/>
            <person name="Visser J."/>
            <person name="Yu J.-H."/>
            <person name="Zhou M."/>
            <person name="Andersen M.R."/>
            <person name="Archer D.B."/>
            <person name="Baker S.E."/>
            <person name="Benoit I."/>
            <person name="Brakhage A.A."/>
            <person name="Braus G.H."/>
            <person name="Fischer R."/>
            <person name="Frisvad J.C."/>
            <person name="Goldman G.H."/>
            <person name="Houbraken J."/>
            <person name="Oakley B."/>
            <person name="Pocsi I."/>
            <person name="Scazzocchio C."/>
            <person name="Seiboth B."/>
            <person name="vanKuyk P.A."/>
            <person name="Wortman J."/>
            <person name="Dyer P.S."/>
            <person name="Grigoriev I.V."/>
        </authorList>
    </citation>
    <scope>NUCLEOTIDE SEQUENCE [LARGE SCALE GENOMIC DNA]</scope>
    <source>
        <strain evidence="3">CBS 101740 / IMI 381727 / IBT 21946</strain>
    </source>
</reference>
<dbReference type="VEuPathDB" id="FungiDB:ASPBRDRAFT_200978"/>
<dbReference type="Proteomes" id="UP000184499">
    <property type="component" value="Unassembled WGS sequence"/>
</dbReference>
<accession>A0A1L9U3W3</accession>
<protein>
    <submittedName>
        <fullName evidence="2">Uncharacterized protein</fullName>
    </submittedName>
</protein>
<gene>
    <name evidence="2" type="ORF">ASPBRDRAFT_200978</name>
</gene>
<organism evidence="2 3">
    <name type="scientific">Aspergillus brasiliensis (strain CBS 101740 / IMI 381727 / IBT 21946)</name>
    <dbReference type="NCBI Taxonomy" id="767769"/>
    <lineage>
        <taxon>Eukaryota</taxon>
        <taxon>Fungi</taxon>
        <taxon>Dikarya</taxon>
        <taxon>Ascomycota</taxon>
        <taxon>Pezizomycotina</taxon>
        <taxon>Eurotiomycetes</taxon>
        <taxon>Eurotiomycetidae</taxon>
        <taxon>Eurotiales</taxon>
        <taxon>Aspergillaceae</taxon>
        <taxon>Aspergillus</taxon>
        <taxon>Aspergillus subgen. Circumdati</taxon>
    </lineage>
</organism>
<name>A0A1L9U3W3_ASPBC</name>
<feature type="transmembrane region" description="Helical" evidence="1">
    <location>
        <begin position="6"/>
        <end position="28"/>
    </location>
</feature>
<dbReference type="GeneID" id="93573985"/>